<organism evidence="1 2">
    <name type="scientific">Rhodovastum atsumiense</name>
    <dbReference type="NCBI Taxonomy" id="504468"/>
    <lineage>
        <taxon>Bacteria</taxon>
        <taxon>Pseudomonadati</taxon>
        <taxon>Pseudomonadota</taxon>
        <taxon>Alphaproteobacteria</taxon>
        <taxon>Acetobacterales</taxon>
        <taxon>Acetobacteraceae</taxon>
        <taxon>Rhodovastum</taxon>
    </lineage>
</organism>
<proteinExistence type="predicted"/>
<dbReference type="Proteomes" id="UP000325255">
    <property type="component" value="Unassembled WGS sequence"/>
</dbReference>
<gene>
    <name evidence="1" type="ORF">F1189_02400</name>
</gene>
<sequence>MTPESDTDLIRQSEKLRARALATELLVKDGTLTPQEGLGRLAAILAEAARVMEVAVQQQLMEIKGLAERDARRE</sequence>
<protein>
    <submittedName>
        <fullName evidence="1">Uncharacterized protein</fullName>
    </submittedName>
</protein>
<keyword evidence="2" id="KW-1185">Reference proteome</keyword>
<reference evidence="1 2" key="1">
    <citation type="submission" date="2019-09" db="EMBL/GenBank/DDBJ databases">
        <title>Genome sequence of Rhodovastum atsumiense, a diverse member of the Acetobacteraceae family of non-sulfur purple photosynthetic bacteria.</title>
        <authorList>
            <person name="Meyer T."/>
            <person name="Kyndt J."/>
        </authorList>
    </citation>
    <scope>NUCLEOTIDE SEQUENCE [LARGE SCALE GENOMIC DNA]</scope>
    <source>
        <strain evidence="1 2">DSM 21279</strain>
    </source>
</reference>
<dbReference type="RefSeq" id="WP_150038983.1">
    <property type="nucleotide sequence ID" value="NZ_OW485601.1"/>
</dbReference>
<evidence type="ECO:0000313" key="2">
    <source>
        <dbReference type="Proteomes" id="UP000325255"/>
    </source>
</evidence>
<dbReference type="AlphaFoldDB" id="A0A5M6J350"/>
<comment type="caution">
    <text evidence="1">The sequence shown here is derived from an EMBL/GenBank/DDBJ whole genome shotgun (WGS) entry which is preliminary data.</text>
</comment>
<dbReference type="EMBL" id="VWPK01000003">
    <property type="protein sequence ID" value="KAA5614075.1"/>
    <property type="molecule type" value="Genomic_DNA"/>
</dbReference>
<accession>A0A5M6J350</accession>
<name>A0A5M6J350_9PROT</name>
<evidence type="ECO:0000313" key="1">
    <source>
        <dbReference type="EMBL" id="KAA5614075.1"/>
    </source>
</evidence>